<feature type="region of interest" description="Disordered" evidence="11">
    <location>
        <begin position="1"/>
        <end position="23"/>
    </location>
</feature>
<dbReference type="FunFam" id="3.40.50.300:FF:003787">
    <property type="entry name" value="ATP-dependent DNA helicase Hel308"/>
    <property type="match status" value="1"/>
</dbReference>
<dbReference type="PROSITE" id="PS51192">
    <property type="entry name" value="HELICASE_ATP_BIND_1"/>
    <property type="match status" value="1"/>
</dbReference>
<dbReference type="HAMAP" id="MF_00442">
    <property type="entry name" value="Helicase_Hel308"/>
    <property type="match status" value="1"/>
</dbReference>
<dbReference type="InterPro" id="IPR014001">
    <property type="entry name" value="Helicase_ATP-bd"/>
</dbReference>
<dbReference type="SUPFAM" id="SSF52540">
    <property type="entry name" value="P-loop containing nucleoside triphosphate hydrolases"/>
    <property type="match status" value="2"/>
</dbReference>
<dbReference type="CDD" id="cd18795">
    <property type="entry name" value="SF2_C_Ski2"/>
    <property type="match status" value="1"/>
</dbReference>
<keyword evidence="7 10" id="KW-0234">DNA repair</keyword>
<dbReference type="SMART" id="SM00490">
    <property type="entry name" value="HELICc"/>
    <property type="match status" value="1"/>
</dbReference>
<dbReference type="PANTHER" id="PTHR47961">
    <property type="entry name" value="DNA POLYMERASE THETA, PUTATIVE (AFU_ORTHOLOGUE AFUA_1G05260)-RELATED"/>
    <property type="match status" value="1"/>
</dbReference>
<name>B1YA87_PYRNV</name>
<evidence type="ECO:0000256" key="1">
    <source>
        <dbReference type="ARBA" id="ARBA00022741"/>
    </source>
</evidence>
<organism evidence="14 15">
    <name type="scientific">Pyrobaculum neutrophilum (strain DSM 2338 / JCM 9278 / NBRC 100436 / V24Sta)</name>
    <name type="common">Thermoproteus neutrophilus</name>
    <dbReference type="NCBI Taxonomy" id="444157"/>
    <lineage>
        <taxon>Archaea</taxon>
        <taxon>Thermoproteota</taxon>
        <taxon>Thermoprotei</taxon>
        <taxon>Thermoproteales</taxon>
        <taxon>Thermoproteaceae</taxon>
        <taxon>Pyrobaculum</taxon>
    </lineage>
</organism>
<dbReference type="eggNOG" id="arCOG00553">
    <property type="taxonomic scope" value="Archaea"/>
</dbReference>
<evidence type="ECO:0000256" key="4">
    <source>
        <dbReference type="ARBA" id="ARBA00022806"/>
    </source>
</evidence>
<comment type="subunit">
    <text evidence="10">Monomer.</text>
</comment>
<dbReference type="GO" id="GO:0006281">
    <property type="term" value="P:DNA repair"/>
    <property type="evidence" value="ECO:0007669"/>
    <property type="project" value="UniProtKB-UniRule"/>
</dbReference>
<dbReference type="InterPro" id="IPR050474">
    <property type="entry name" value="Hel308_SKI2-like"/>
</dbReference>
<keyword evidence="3 10" id="KW-0378">Hydrolase</keyword>
<dbReference type="EC" id="5.6.2.4" evidence="10"/>
<keyword evidence="1 10" id="KW-0547">Nucleotide-binding</keyword>
<reference evidence="14" key="1">
    <citation type="submission" date="2008-03" db="EMBL/GenBank/DDBJ databases">
        <title>Complete sequence of Thermoproteus neutrophilus V24Sta.</title>
        <authorList>
            <consortium name="US DOE Joint Genome Institute"/>
            <person name="Copeland A."/>
            <person name="Lucas S."/>
            <person name="Lapidus A."/>
            <person name="Glavina del Rio T."/>
            <person name="Dalin E."/>
            <person name="Tice H."/>
            <person name="Bruce D."/>
            <person name="Goodwin L."/>
            <person name="Pitluck S."/>
            <person name="Sims D."/>
            <person name="Brettin T."/>
            <person name="Detter J.C."/>
            <person name="Han C."/>
            <person name="Kuske C.R."/>
            <person name="Schmutz J."/>
            <person name="Larimer F."/>
            <person name="Land M."/>
            <person name="Hauser L."/>
            <person name="Kyrpides N."/>
            <person name="Mikhailova N."/>
            <person name="Biddle J.F."/>
            <person name="Zhang Z."/>
            <person name="Fitz-Gibbon S.T."/>
            <person name="Lowe T.M."/>
            <person name="Saltikov C."/>
            <person name="House C.H."/>
            <person name="Richardson P."/>
        </authorList>
    </citation>
    <scope>NUCLEOTIDE SEQUENCE [LARGE SCALE GENOMIC DNA]</scope>
    <source>
        <strain evidence="14">V24Sta</strain>
    </source>
</reference>
<accession>B1YA87</accession>
<dbReference type="SMART" id="SM00487">
    <property type="entry name" value="DEXDc"/>
    <property type="match status" value="1"/>
</dbReference>
<comment type="catalytic activity">
    <reaction evidence="9 10">
        <text>Couples ATP hydrolysis with the unwinding of duplex DNA by translocating in the 3'-5' direction.</text>
        <dbReference type="EC" id="5.6.2.4"/>
    </reaction>
</comment>
<dbReference type="Pfam" id="PF21280">
    <property type="entry name" value="Helicase_dom4_arc"/>
    <property type="match status" value="1"/>
</dbReference>
<dbReference type="CDD" id="cd18028">
    <property type="entry name" value="DEXHc_archSki2"/>
    <property type="match status" value="1"/>
</dbReference>
<dbReference type="Gene3D" id="1.10.150.20">
    <property type="entry name" value="5' to 3' exonuclease, C-terminal subdomain"/>
    <property type="match status" value="1"/>
</dbReference>
<dbReference type="InterPro" id="IPR036390">
    <property type="entry name" value="WH_DNA-bd_sf"/>
</dbReference>
<protein>
    <recommendedName>
        <fullName evidence="10">ATP-dependent DNA helicase Hel308</fullName>
        <ecNumber evidence="10">5.6.2.4</ecNumber>
    </recommendedName>
    <alternativeName>
        <fullName evidence="10">DNA 3'-5' helicase Hel308</fullName>
    </alternativeName>
</protein>
<dbReference type="InterPro" id="IPR011545">
    <property type="entry name" value="DEAD/DEAH_box_helicase_dom"/>
</dbReference>
<dbReference type="InterPro" id="IPR003583">
    <property type="entry name" value="Hlx-hairpin-Hlx_DNA-bd_motif"/>
</dbReference>
<evidence type="ECO:0000259" key="12">
    <source>
        <dbReference type="PROSITE" id="PS51192"/>
    </source>
</evidence>
<keyword evidence="4 10" id="KW-0347">Helicase</keyword>
<evidence type="ECO:0000313" key="15">
    <source>
        <dbReference type="Proteomes" id="UP000001694"/>
    </source>
</evidence>
<comment type="catalytic activity">
    <reaction evidence="10">
        <text>ATP + H2O = ADP + phosphate + H(+)</text>
        <dbReference type="Rhea" id="RHEA:13065"/>
        <dbReference type="ChEBI" id="CHEBI:15377"/>
        <dbReference type="ChEBI" id="CHEBI:15378"/>
        <dbReference type="ChEBI" id="CHEBI:30616"/>
        <dbReference type="ChEBI" id="CHEBI:43474"/>
        <dbReference type="ChEBI" id="CHEBI:456216"/>
        <dbReference type="EC" id="5.6.2.4"/>
    </reaction>
</comment>
<evidence type="ECO:0000256" key="7">
    <source>
        <dbReference type="ARBA" id="ARBA00023204"/>
    </source>
</evidence>
<dbReference type="Pfam" id="PF14520">
    <property type="entry name" value="HHH_5"/>
    <property type="match status" value="1"/>
</dbReference>
<dbReference type="EMBL" id="CP001014">
    <property type="protein sequence ID" value="ACB39061.1"/>
    <property type="molecule type" value="Genomic_DNA"/>
</dbReference>
<evidence type="ECO:0000259" key="13">
    <source>
        <dbReference type="PROSITE" id="PS51194"/>
    </source>
</evidence>
<evidence type="ECO:0000256" key="10">
    <source>
        <dbReference type="HAMAP-Rule" id="MF_00442"/>
    </source>
</evidence>
<keyword evidence="6 10" id="KW-0238">DNA-binding</keyword>
<comment type="function">
    <text evidence="10">DNA-dependent ATPase and 3'-5' DNA helicase that may be involved in repair of stalled replication forks.</text>
</comment>
<feature type="domain" description="Helicase ATP-binding" evidence="12">
    <location>
        <begin position="56"/>
        <end position="221"/>
    </location>
</feature>
<feature type="binding site" evidence="10">
    <location>
        <position position="51"/>
    </location>
    <ligand>
        <name>ATP</name>
        <dbReference type="ChEBI" id="CHEBI:30616"/>
    </ligand>
</feature>
<dbReference type="SUPFAM" id="SSF158702">
    <property type="entry name" value="Sec63 N-terminal domain-like"/>
    <property type="match status" value="1"/>
</dbReference>
<dbReference type="HOGENOM" id="CLU_006553_3_0_2"/>
<evidence type="ECO:0000256" key="8">
    <source>
        <dbReference type="ARBA" id="ARBA00023235"/>
    </source>
</evidence>
<keyword evidence="5 10" id="KW-0067">ATP-binding</keyword>
<keyword evidence="15" id="KW-1185">Reference proteome</keyword>
<dbReference type="Gene3D" id="1.10.3380.30">
    <property type="match status" value="1"/>
</dbReference>
<evidence type="ECO:0000256" key="6">
    <source>
        <dbReference type="ARBA" id="ARBA00023125"/>
    </source>
</evidence>
<comment type="similarity">
    <text evidence="10">Belongs to the helicase family. Hel308 subfamily.</text>
</comment>
<dbReference type="KEGG" id="tne:Tneu_0103"/>
<dbReference type="AlphaFoldDB" id="B1YA87"/>
<evidence type="ECO:0000256" key="9">
    <source>
        <dbReference type="ARBA" id="ARBA00034617"/>
    </source>
</evidence>
<proteinExistence type="inferred from homology"/>
<keyword evidence="2 10" id="KW-0227">DNA damage</keyword>
<dbReference type="GO" id="GO:0005524">
    <property type="term" value="F:ATP binding"/>
    <property type="evidence" value="ECO:0007669"/>
    <property type="project" value="UniProtKB-UniRule"/>
</dbReference>
<evidence type="ECO:0000256" key="3">
    <source>
        <dbReference type="ARBA" id="ARBA00022801"/>
    </source>
</evidence>
<dbReference type="GO" id="GO:0043138">
    <property type="term" value="F:3'-5' DNA helicase activity"/>
    <property type="evidence" value="ECO:0007669"/>
    <property type="project" value="UniProtKB-UniRule"/>
</dbReference>
<dbReference type="STRING" id="444157.Tneu_0103"/>
<dbReference type="InterPro" id="IPR022965">
    <property type="entry name" value="Helicase_Hel308"/>
</dbReference>
<dbReference type="SUPFAM" id="SSF46785">
    <property type="entry name" value="Winged helix' DNA-binding domain"/>
    <property type="match status" value="1"/>
</dbReference>
<dbReference type="InterPro" id="IPR048772">
    <property type="entry name" value="Hel308-like_dom4"/>
</dbReference>
<keyword evidence="8 10" id="KW-0413">Isomerase</keyword>
<dbReference type="GO" id="GO:0016887">
    <property type="term" value="F:ATP hydrolysis activity"/>
    <property type="evidence" value="ECO:0007669"/>
    <property type="project" value="RHEA"/>
</dbReference>
<evidence type="ECO:0000256" key="5">
    <source>
        <dbReference type="ARBA" id="ARBA00022840"/>
    </source>
</evidence>
<dbReference type="Gene3D" id="3.40.50.300">
    <property type="entry name" value="P-loop containing nucleotide triphosphate hydrolases"/>
    <property type="match status" value="2"/>
</dbReference>
<dbReference type="Pfam" id="PF00271">
    <property type="entry name" value="Helicase_C"/>
    <property type="match status" value="1"/>
</dbReference>
<dbReference type="InterPro" id="IPR027417">
    <property type="entry name" value="P-loop_NTPase"/>
</dbReference>
<dbReference type="GO" id="GO:0003677">
    <property type="term" value="F:DNA binding"/>
    <property type="evidence" value="ECO:0007669"/>
    <property type="project" value="UniProtKB-UniRule"/>
</dbReference>
<dbReference type="Proteomes" id="UP000001694">
    <property type="component" value="Chromosome"/>
</dbReference>
<evidence type="ECO:0000256" key="11">
    <source>
        <dbReference type="SAM" id="MobiDB-lite"/>
    </source>
</evidence>
<dbReference type="PANTHER" id="PTHR47961:SF10">
    <property type="entry name" value="ATP-DEPENDENT DNA HELICASE HEL308"/>
    <property type="match status" value="1"/>
</dbReference>
<dbReference type="Pfam" id="PF00270">
    <property type="entry name" value="DEAD"/>
    <property type="match status" value="1"/>
</dbReference>
<dbReference type="SMART" id="SM00278">
    <property type="entry name" value="HhH1"/>
    <property type="match status" value="2"/>
</dbReference>
<evidence type="ECO:0000256" key="2">
    <source>
        <dbReference type="ARBA" id="ARBA00022763"/>
    </source>
</evidence>
<evidence type="ECO:0000313" key="14">
    <source>
        <dbReference type="EMBL" id="ACB39061.1"/>
    </source>
</evidence>
<dbReference type="PROSITE" id="PS51194">
    <property type="entry name" value="HELICASE_CTER"/>
    <property type="match status" value="1"/>
</dbReference>
<dbReference type="InterPro" id="IPR001650">
    <property type="entry name" value="Helicase_C-like"/>
</dbReference>
<feature type="domain" description="Helicase C-terminal" evidence="13">
    <location>
        <begin position="254"/>
        <end position="455"/>
    </location>
</feature>
<gene>
    <name evidence="10" type="primary">hel308</name>
    <name evidence="14" type="ordered locus">Tneu_0103</name>
</gene>
<sequence length="729" mass="79434">MSKIMAGVFSQPKRKNTPAPAPHVEVSELPLDGRLISVLRGRGVRELFPPQVEAVKAGLFDGRSVLLCTATASGKSLLAEVASVKAALEGGMALYAVPLKALAYEKLVHFSHYGGLAKVGVSTGDFDSEDRRLHEYDVLVVTYEKLDSLLRHRPGWLSSVKTVVVDEIHYLGDPRRGPVLESIIAKLKHLGLRAQFIGLSATVGNAAEVAEWLGARLVASSWRPVPLREGVYHGGRIYYPDGTYRRVEAAGDAEVALAVDAVAGGGQALVFASSRSSTVRIAKAVAKAIAAHPARLIDVAEASRLAGEVARASSSKIIGRELAELVARGVAFHNAGLELEVRRLVEEGFRRGVVKVVVSTTTLAAGVNLPARRVVVADFERFDPVVGREEIPVLEYKQMAGRAGRPGLDAVGEAVLVARSKNEVGYLMERYVRGQVEEVRSHILAGPNLRAHVLGAVGGGYARSIDELVDFFSNTLGYHQARTAVKSALLRSRVGAAVEELEEWGFLERDGERVYATELGRQVARLYLDPETAARYIELIKSLRGGNTSAYLYVVLTARDFPRVRRGRADRRVAEEVLSVLDVEEDEEFEEVVKTASVLTAWIEEEDEDAIFNRFEVAPGDLRVYIDLFEWLGNAAAKLAGMLGLEEHRRGLEVVTARVIYGVREELLELVTALRGVGRVRARALYNFGYRTVKDLAKASVREIASLPGFGERLAESIIEQARQLAGLS</sequence>